<sequence>MPTPAFSAKVISFNRQNGIGKHRTAAEIKAREDAAKKMTRKEVKLKIPAFLKTRACAPALKIWKELVKEGMEINLFDNVDSRVLADFCRYQALLEEELERSFPDGKKIDRLGKLALSYAEKLGLTPTARARLAVKRADQSDEIKNELDAMIA</sequence>
<evidence type="ECO:0000313" key="1">
    <source>
        <dbReference type="EMBL" id="DAF88839.1"/>
    </source>
</evidence>
<protein>
    <submittedName>
        <fullName evidence="1">Terminase small subunit</fullName>
    </submittedName>
</protein>
<name>A0A8S5U310_9CAUD</name>
<dbReference type="EMBL" id="BK015997">
    <property type="protein sequence ID" value="DAF88839.1"/>
    <property type="molecule type" value="Genomic_DNA"/>
</dbReference>
<accession>A0A8S5U310</accession>
<reference evidence="1" key="1">
    <citation type="journal article" date="2021" name="Proc. Natl. Acad. Sci. U.S.A.">
        <title>A Catalog of Tens of Thousands of Viruses from Human Metagenomes Reveals Hidden Associations with Chronic Diseases.</title>
        <authorList>
            <person name="Tisza M.J."/>
            <person name="Buck C.B."/>
        </authorList>
    </citation>
    <scope>NUCLEOTIDE SEQUENCE</scope>
    <source>
        <strain evidence="1">CtFbM77</strain>
    </source>
</reference>
<organism evidence="1">
    <name type="scientific">Siphoviridae sp. ctFbM77</name>
    <dbReference type="NCBI Taxonomy" id="2825405"/>
    <lineage>
        <taxon>Viruses</taxon>
        <taxon>Duplodnaviria</taxon>
        <taxon>Heunggongvirae</taxon>
        <taxon>Uroviricota</taxon>
        <taxon>Caudoviricetes</taxon>
    </lineage>
</organism>
<proteinExistence type="predicted"/>